<dbReference type="KEGG" id="sfi:SFUL_1815"/>
<feature type="transmembrane region" description="Helical" evidence="1">
    <location>
        <begin position="143"/>
        <end position="162"/>
    </location>
</feature>
<gene>
    <name evidence="2" type="ORF">SFUL_1815</name>
</gene>
<dbReference type="HOGENOM" id="CLU_113659_0_0_11"/>
<evidence type="ECO:0000313" key="2">
    <source>
        <dbReference type="EMBL" id="AGK76783.1"/>
    </source>
</evidence>
<accession>N0CT83</accession>
<sequence>MDDARISHYLEMWKQTIAVQQHFNDIEWRIRGLALTALTFALGAAAVAAREKSTIQLFDWRIQLSSSLLSIGLILWLAFYFVDQIWYHRLLIGAVKHGEALEVTLREKLPEAGLTHAISANSPYPVNFKVGVITIGSSAKMRIFYGIGGLTMFFLALALQFGS</sequence>
<proteinExistence type="predicted"/>
<keyword evidence="1" id="KW-0812">Transmembrane</keyword>
<protein>
    <submittedName>
        <fullName evidence="2">Uncharacterized protein</fullName>
    </submittedName>
</protein>
<dbReference type="AlphaFoldDB" id="N0CT83"/>
<dbReference type="RefSeq" id="WP_015608153.1">
    <property type="nucleotide sequence ID" value="NC_021177.1"/>
</dbReference>
<evidence type="ECO:0000256" key="1">
    <source>
        <dbReference type="SAM" id="Phobius"/>
    </source>
</evidence>
<keyword evidence="1" id="KW-1133">Transmembrane helix</keyword>
<dbReference type="Proteomes" id="UP000013304">
    <property type="component" value="Chromosome"/>
</dbReference>
<reference evidence="2 3" key="1">
    <citation type="submission" date="2013-04" db="EMBL/GenBank/DDBJ databases">
        <title>Complete genome sequence of Streptomyces fulvissimus.</title>
        <authorList>
            <person name="Myronovskyi M."/>
            <person name="Tokovenko B."/>
            <person name="Manderscheid N."/>
            <person name="Petzke L."/>
            <person name="Luzhetskyy A."/>
        </authorList>
    </citation>
    <scope>NUCLEOTIDE SEQUENCE [LARGE SCALE GENOMIC DNA]</scope>
    <source>
        <strain evidence="2 3">DSM 40593</strain>
    </source>
</reference>
<dbReference type="OrthoDB" id="5197449at2"/>
<name>N0CT83_STRMI</name>
<organism evidence="2 3">
    <name type="scientific">Streptomyces microflavus DSM 40593</name>
    <dbReference type="NCBI Taxonomy" id="1303692"/>
    <lineage>
        <taxon>Bacteria</taxon>
        <taxon>Bacillati</taxon>
        <taxon>Actinomycetota</taxon>
        <taxon>Actinomycetes</taxon>
        <taxon>Kitasatosporales</taxon>
        <taxon>Streptomycetaceae</taxon>
        <taxon>Streptomyces</taxon>
    </lineage>
</organism>
<dbReference type="EMBL" id="CP005080">
    <property type="protein sequence ID" value="AGK76783.1"/>
    <property type="molecule type" value="Genomic_DNA"/>
</dbReference>
<feature type="transmembrane region" description="Helical" evidence="1">
    <location>
        <begin position="62"/>
        <end position="82"/>
    </location>
</feature>
<evidence type="ECO:0000313" key="3">
    <source>
        <dbReference type="Proteomes" id="UP000013304"/>
    </source>
</evidence>
<keyword evidence="1" id="KW-0472">Membrane</keyword>
<feature type="transmembrane region" description="Helical" evidence="1">
    <location>
        <begin position="32"/>
        <end position="50"/>
    </location>
</feature>